<evidence type="ECO:0000256" key="3">
    <source>
        <dbReference type="ARBA" id="ARBA00022729"/>
    </source>
</evidence>
<feature type="signal peptide" evidence="5">
    <location>
        <begin position="1"/>
        <end position="22"/>
    </location>
</feature>
<comment type="subcellular location">
    <subcellularLocation>
        <location evidence="1">Secreted</location>
    </subcellularLocation>
</comment>
<dbReference type="InterPro" id="IPR008983">
    <property type="entry name" value="Tumour_necrosis_fac-like_dom"/>
</dbReference>
<dbReference type="Gene3D" id="2.60.120.40">
    <property type="match status" value="1"/>
</dbReference>
<reference evidence="8" key="1">
    <citation type="submission" date="2025-08" db="UniProtKB">
        <authorList>
            <consortium name="RefSeq"/>
        </authorList>
    </citation>
    <scope>IDENTIFICATION</scope>
    <source>
        <tissue evidence="8">Whole sample</tissue>
    </source>
</reference>
<keyword evidence="2" id="KW-0964">Secreted</keyword>
<feature type="domain" description="C1q" evidence="6">
    <location>
        <begin position="92"/>
        <end position="217"/>
    </location>
</feature>
<evidence type="ECO:0000313" key="8">
    <source>
        <dbReference type="RefSeq" id="XP_022303249.1"/>
    </source>
</evidence>
<dbReference type="AlphaFoldDB" id="A0A8B8BK79"/>
<keyword evidence="7" id="KW-1185">Reference proteome</keyword>
<evidence type="ECO:0000256" key="5">
    <source>
        <dbReference type="SAM" id="SignalP"/>
    </source>
</evidence>
<dbReference type="SMART" id="SM00110">
    <property type="entry name" value="C1Q"/>
    <property type="match status" value="1"/>
</dbReference>
<dbReference type="RefSeq" id="XP_022303249.1">
    <property type="nucleotide sequence ID" value="XM_022447541.1"/>
</dbReference>
<keyword evidence="3 5" id="KW-0732">Signal</keyword>
<organism evidence="7 8">
    <name type="scientific">Crassostrea virginica</name>
    <name type="common">Eastern oyster</name>
    <dbReference type="NCBI Taxonomy" id="6565"/>
    <lineage>
        <taxon>Eukaryota</taxon>
        <taxon>Metazoa</taxon>
        <taxon>Spiralia</taxon>
        <taxon>Lophotrochozoa</taxon>
        <taxon>Mollusca</taxon>
        <taxon>Bivalvia</taxon>
        <taxon>Autobranchia</taxon>
        <taxon>Pteriomorphia</taxon>
        <taxon>Ostreida</taxon>
        <taxon>Ostreoidea</taxon>
        <taxon>Ostreidae</taxon>
        <taxon>Crassostrea</taxon>
    </lineage>
</organism>
<name>A0A8B8BK79_CRAVI</name>
<evidence type="ECO:0000256" key="4">
    <source>
        <dbReference type="SAM" id="Coils"/>
    </source>
</evidence>
<dbReference type="PANTHER" id="PTHR22923">
    <property type="entry name" value="CEREBELLIN-RELATED"/>
    <property type="match status" value="1"/>
</dbReference>
<dbReference type="PRINTS" id="PR00007">
    <property type="entry name" value="COMPLEMNTC1Q"/>
</dbReference>
<dbReference type="Pfam" id="PF00386">
    <property type="entry name" value="C1q"/>
    <property type="match status" value="1"/>
</dbReference>
<dbReference type="PANTHER" id="PTHR22923:SF116">
    <property type="entry name" value="C1Q DOMAIN-CONTAINING PROTEIN"/>
    <property type="match status" value="1"/>
</dbReference>
<evidence type="ECO:0000256" key="1">
    <source>
        <dbReference type="ARBA" id="ARBA00004613"/>
    </source>
</evidence>
<dbReference type="Proteomes" id="UP000694844">
    <property type="component" value="Chromosome 9"/>
</dbReference>
<dbReference type="InterPro" id="IPR001073">
    <property type="entry name" value="C1q_dom"/>
</dbReference>
<dbReference type="GO" id="GO:0005576">
    <property type="term" value="C:extracellular region"/>
    <property type="evidence" value="ECO:0007669"/>
    <property type="project" value="UniProtKB-SubCell"/>
</dbReference>
<evidence type="ECO:0000256" key="2">
    <source>
        <dbReference type="ARBA" id="ARBA00022525"/>
    </source>
</evidence>
<evidence type="ECO:0000313" key="7">
    <source>
        <dbReference type="Proteomes" id="UP000694844"/>
    </source>
</evidence>
<gene>
    <name evidence="8" type="primary">LOC111110885</name>
</gene>
<dbReference type="KEGG" id="cvn:111110885"/>
<keyword evidence="4" id="KW-0175">Coiled coil</keyword>
<feature type="coiled-coil region" evidence="4">
    <location>
        <begin position="41"/>
        <end position="68"/>
    </location>
</feature>
<feature type="chain" id="PRO_5034527376" evidence="5">
    <location>
        <begin position="23"/>
        <end position="217"/>
    </location>
</feature>
<dbReference type="InterPro" id="IPR050822">
    <property type="entry name" value="Cerebellin_Synaptic_Org"/>
</dbReference>
<dbReference type="SUPFAM" id="SSF49842">
    <property type="entry name" value="TNF-like"/>
    <property type="match status" value="1"/>
</dbReference>
<dbReference type="GeneID" id="111110885"/>
<evidence type="ECO:0000259" key="6">
    <source>
        <dbReference type="PROSITE" id="PS50871"/>
    </source>
</evidence>
<dbReference type="PROSITE" id="PS50871">
    <property type="entry name" value="C1Q"/>
    <property type="match status" value="1"/>
</dbReference>
<protein>
    <submittedName>
        <fullName evidence="8">Uncharacterized protein LOC111110885</fullName>
    </submittedName>
</protein>
<proteinExistence type="predicted"/>
<sequence>MSPLGTVLMFLVVSLLIGGSCGDRSLGRRTNVAKRSDNNTCNNIYTKINTLEKDLSNLERKLRKRTKLLQQVLRSVLEMDSNLEMPETNLASKRNAIGFTVKLPTTTFNSRTIILQGGKILYNGGNAYNGTVFTCPSPGLYLFHVSVVTKTRYGGIWIYKNTQQLTLACAGHGDPQYNGASVSAAVWLDLGDQIYLRPNNLPMVIDHNSVFTGVKVN</sequence>
<accession>A0A8B8BK79</accession>